<dbReference type="EMBL" id="CM037015">
    <property type="protein sequence ID" value="KAH7681753.1"/>
    <property type="molecule type" value="Genomic_DNA"/>
</dbReference>
<evidence type="ECO:0000313" key="2">
    <source>
        <dbReference type="Proteomes" id="UP000827976"/>
    </source>
</evidence>
<accession>A0ACB7W2B0</accession>
<organism evidence="1 2">
    <name type="scientific">Dioscorea alata</name>
    <name type="common">Purple yam</name>
    <dbReference type="NCBI Taxonomy" id="55571"/>
    <lineage>
        <taxon>Eukaryota</taxon>
        <taxon>Viridiplantae</taxon>
        <taxon>Streptophyta</taxon>
        <taxon>Embryophyta</taxon>
        <taxon>Tracheophyta</taxon>
        <taxon>Spermatophyta</taxon>
        <taxon>Magnoliopsida</taxon>
        <taxon>Liliopsida</taxon>
        <taxon>Dioscoreales</taxon>
        <taxon>Dioscoreaceae</taxon>
        <taxon>Dioscorea</taxon>
    </lineage>
</organism>
<keyword evidence="2" id="KW-1185">Reference proteome</keyword>
<comment type="caution">
    <text evidence="1">The sequence shown here is derived from an EMBL/GenBank/DDBJ whole genome shotgun (WGS) entry which is preliminary data.</text>
</comment>
<dbReference type="Proteomes" id="UP000827976">
    <property type="component" value="Chromosome 5"/>
</dbReference>
<reference evidence="2" key="1">
    <citation type="journal article" date="2022" name="Nat. Commun.">
        <title>Chromosome evolution and the genetic basis of agronomically important traits in greater yam.</title>
        <authorList>
            <person name="Bredeson J.V."/>
            <person name="Lyons J.B."/>
            <person name="Oniyinde I.O."/>
            <person name="Okereke N.R."/>
            <person name="Kolade O."/>
            <person name="Nnabue I."/>
            <person name="Nwadili C.O."/>
            <person name="Hribova E."/>
            <person name="Parker M."/>
            <person name="Nwogha J."/>
            <person name="Shu S."/>
            <person name="Carlson J."/>
            <person name="Kariba R."/>
            <person name="Muthemba S."/>
            <person name="Knop K."/>
            <person name="Barton G.J."/>
            <person name="Sherwood A.V."/>
            <person name="Lopez-Montes A."/>
            <person name="Asiedu R."/>
            <person name="Jamnadass R."/>
            <person name="Muchugi A."/>
            <person name="Goodstein D."/>
            <person name="Egesi C.N."/>
            <person name="Featherston J."/>
            <person name="Asfaw A."/>
            <person name="Simpson G.G."/>
            <person name="Dolezel J."/>
            <person name="Hendre P.S."/>
            <person name="Van Deynze A."/>
            <person name="Kumar P.L."/>
            <person name="Obidiegwu J.E."/>
            <person name="Bhattacharjee R."/>
            <person name="Rokhsar D.S."/>
        </authorList>
    </citation>
    <scope>NUCLEOTIDE SEQUENCE [LARGE SCALE GENOMIC DNA]</scope>
    <source>
        <strain evidence="2">cv. TDa95/00328</strain>
    </source>
</reference>
<sequence>MCQSFTLELKSLSAHNLFLLFWNHFSQFQSLIREVEKWCLGLHLLPCDHQEYQVSEKIVIRRYNNFMWVHDRLAEKFKGVFIPPLPEKSTVGNMMQNCDSFFPSSSSSIFNGDLLCILHFTAISRENVLC</sequence>
<evidence type="ECO:0000313" key="1">
    <source>
        <dbReference type="EMBL" id="KAH7681753.1"/>
    </source>
</evidence>
<proteinExistence type="predicted"/>
<gene>
    <name evidence="1" type="ORF">IHE45_05G077200</name>
</gene>
<name>A0ACB7W2B0_DIOAL</name>
<protein>
    <submittedName>
        <fullName evidence="1">Phox homology domain-containing protein</fullName>
    </submittedName>
</protein>